<gene>
    <name evidence="2" type="ORF">BAZSYMA_ACONTIG53101_4</name>
</gene>
<evidence type="ECO:0000313" key="2">
    <source>
        <dbReference type="EMBL" id="SEI05792.1"/>
    </source>
</evidence>
<accession>A0A1H6MUU4</accession>
<keyword evidence="1" id="KW-1133">Transmembrane helix</keyword>
<evidence type="ECO:0000313" key="3">
    <source>
        <dbReference type="Proteomes" id="UP000198988"/>
    </source>
</evidence>
<protein>
    <submittedName>
        <fullName evidence="2">Uncharacterized protein</fullName>
    </submittedName>
</protein>
<sequence length="41" mass="4521">MSFGCEDSLSVGKPLWLVASPLFSALDVWLLFCNVLSCWDA</sequence>
<keyword evidence="1" id="KW-0812">Transmembrane</keyword>
<proteinExistence type="predicted"/>
<dbReference type="AlphaFoldDB" id="A0A1H6MUU4"/>
<dbReference type="Proteomes" id="UP000198988">
    <property type="component" value="Unassembled WGS sequence"/>
</dbReference>
<organism evidence="2 3">
    <name type="scientific">Bathymodiolus azoricus thioautotrophic gill symbiont</name>
    <dbReference type="NCBI Taxonomy" id="235205"/>
    <lineage>
        <taxon>Bacteria</taxon>
        <taxon>Pseudomonadati</taxon>
        <taxon>Pseudomonadota</taxon>
        <taxon>Gammaproteobacteria</taxon>
        <taxon>sulfur-oxidizing symbionts</taxon>
    </lineage>
</organism>
<reference evidence="3" key="1">
    <citation type="submission" date="2016-06" db="EMBL/GenBank/DDBJ databases">
        <authorList>
            <person name="Petersen J."/>
            <person name="Sayavedra L."/>
        </authorList>
    </citation>
    <scope>NUCLEOTIDE SEQUENCE [LARGE SCALE GENOMIC DNA]</scope>
    <source>
        <strain evidence="3">BazSymA</strain>
    </source>
</reference>
<feature type="transmembrane region" description="Helical" evidence="1">
    <location>
        <begin position="15"/>
        <end position="39"/>
    </location>
</feature>
<name>A0A1H6MUU4_9GAMM</name>
<keyword evidence="1" id="KW-0472">Membrane</keyword>
<dbReference type="EMBL" id="CDSC02000513">
    <property type="protein sequence ID" value="SEI05792.1"/>
    <property type="molecule type" value="Genomic_DNA"/>
</dbReference>
<evidence type="ECO:0000256" key="1">
    <source>
        <dbReference type="SAM" id="Phobius"/>
    </source>
</evidence>